<comment type="caution">
    <text evidence="1">The sequence shown here is derived from an EMBL/GenBank/DDBJ whole genome shotgun (WGS) entry which is preliminary data.</text>
</comment>
<protein>
    <submittedName>
        <fullName evidence="1">Uncharacterized protein</fullName>
    </submittedName>
</protein>
<organism evidence="1 2">
    <name type="scientific">Brachionus calyciflorus</name>
    <dbReference type="NCBI Taxonomy" id="104777"/>
    <lineage>
        <taxon>Eukaryota</taxon>
        <taxon>Metazoa</taxon>
        <taxon>Spiralia</taxon>
        <taxon>Gnathifera</taxon>
        <taxon>Rotifera</taxon>
        <taxon>Eurotatoria</taxon>
        <taxon>Monogononta</taxon>
        <taxon>Pseudotrocha</taxon>
        <taxon>Ploima</taxon>
        <taxon>Brachionidae</taxon>
        <taxon>Brachionus</taxon>
    </lineage>
</organism>
<sequence>MAEITVCIKYGIEAWNFLKACNDKTCMMKCKVGDYKLEFTAYDHRPFHVKLVSIEPWCMNYQGPDNPGRNRKSIKEGDKIYKKIIIKCKNREEFRRILDKYQGNEVKQSDLIDYMKTITKYKYIENIKLKETYTEQTRTGVRFGNTYWDEHTLKYKF</sequence>
<evidence type="ECO:0000313" key="1">
    <source>
        <dbReference type="EMBL" id="CAF1000797.1"/>
    </source>
</evidence>
<keyword evidence="2" id="KW-1185">Reference proteome</keyword>
<accession>A0A814GUB6</accession>
<proteinExistence type="predicted"/>
<reference evidence="1" key="1">
    <citation type="submission" date="2021-02" db="EMBL/GenBank/DDBJ databases">
        <authorList>
            <person name="Nowell W R."/>
        </authorList>
    </citation>
    <scope>NUCLEOTIDE SEQUENCE</scope>
    <source>
        <strain evidence="1">Ploen Becks lab</strain>
    </source>
</reference>
<dbReference type="AlphaFoldDB" id="A0A814GUB6"/>
<dbReference type="EMBL" id="CAJNOC010003862">
    <property type="protein sequence ID" value="CAF1000797.1"/>
    <property type="molecule type" value="Genomic_DNA"/>
</dbReference>
<gene>
    <name evidence="1" type="ORF">OXX778_LOCUS16394</name>
</gene>
<name>A0A814GUB6_9BILA</name>
<evidence type="ECO:0000313" key="2">
    <source>
        <dbReference type="Proteomes" id="UP000663879"/>
    </source>
</evidence>
<dbReference type="Proteomes" id="UP000663879">
    <property type="component" value="Unassembled WGS sequence"/>
</dbReference>